<dbReference type="EMBL" id="CP019343">
    <property type="protein sequence ID" value="ARN76105.1"/>
    <property type="molecule type" value="Genomic_DNA"/>
</dbReference>
<dbReference type="CDD" id="cd04511">
    <property type="entry name" value="NUDIX_Hydrolase"/>
    <property type="match status" value="1"/>
</dbReference>
<reference evidence="2 3" key="1">
    <citation type="submission" date="2016-11" db="EMBL/GenBank/DDBJ databases">
        <title>Trade-off between light-utilization and light-protection in marine flavobacteria.</title>
        <authorList>
            <person name="Kumagai Y."/>
        </authorList>
    </citation>
    <scope>NUCLEOTIDE SEQUENCE [LARGE SCALE GENOMIC DNA]</scope>
    <source>
        <strain evidence="2 3">NBRC 107125</strain>
    </source>
</reference>
<gene>
    <name evidence="2" type="ORF">BST96_19595</name>
</gene>
<dbReference type="OrthoDB" id="542521at2"/>
<sequence length="183" mass="21086">MKYCSECGQTVSKKIPEGEDRLRYVCTSCDTIHYQNPRIIVGTLPVYGEQVLLCRRAIEPRKGFWTLPAGFMENGETTLEGAVRESWEEARANLGNENLYRLFDLPYINQVYMFYRADLADLNFSAGPESLDVALFDEADIPWDEIAFPVVADTLREFFEDRKQGVYPVRVSNTEPVWHKEKS</sequence>
<dbReference type="Pfam" id="PF00293">
    <property type="entry name" value="NUDIX"/>
    <property type="match status" value="1"/>
</dbReference>
<proteinExistence type="predicted"/>
<dbReference type="PANTHER" id="PTHR43222">
    <property type="entry name" value="NUDIX HYDROLASE 23"/>
    <property type="match status" value="1"/>
</dbReference>
<dbReference type="GO" id="GO:0016787">
    <property type="term" value="F:hydrolase activity"/>
    <property type="evidence" value="ECO:0007669"/>
    <property type="project" value="UniProtKB-KW"/>
</dbReference>
<dbReference type="SUPFAM" id="SSF55811">
    <property type="entry name" value="Nudix"/>
    <property type="match status" value="1"/>
</dbReference>
<dbReference type="STRING" id="716816.BST96_19595"/>
<accession>A0A1X9NJU3</accession>
<dbReference type="Proteomes" id="UP000193450">
    <property type="component" value="Chromosome"/>
</dbReference>
<keyword evidence="2" id="KW-0378">Hydrolase</keyword>
<dbReference type="PROSITE" id="PS51462">
    <property type="entry name" value="NUDIX"/>
    <property type="match status" value="1"/>
</dbReference>
<protein>
    <submittedName>
        <fullName evidence="2">NUDIX hydrolase</fullName>
    </submittedName>
</protein>
<evidence type="ECO:0000313" key="2">
    <source>
        <dbReference type="EMBL" id="ARN76105.1"/>
    </source>
</evidence>
<dbReference type="PANTHER" id="PTHR43222:SF2">
    <property type="entry name" value="NUDIX HYDROLASE 23, CHLOROPLASTIC"/>
    <property type="match status" value="1"/>
</dbReference>
<evidence type="ECO:0000259" key="1">
    <source>
        <dbReference type="PROSITE" id="PS51462"/>
    </source>
</evidence>
<name>A0A1X9NJU3_9GAMM</name>
<dbReference type="RefSeq" id="WP_085760306.1">
    <property type="nucleotide sequence ID" value="NZ_CP019343.1"/>
</dbReference>
<dbReference type="InterPro" id="IPR015797">
    <property type="entry name" value="NUDIX_hydrolase-like_dom_sf"/>
</dbReference>
<dbReference type="Gene3D" id="3.90.79.10">
    <property type="entry name" value="Nucleoside Triphosphate Pyrophosphohydrolase"/>
    <property type="match status" value="1"/>
</dbReference>
<feature type="domain" description="Nudix hydrolase" evidence="1">
    <location>
        <begin position="36"/>
        <end position="159"/>
    </location>
</feature>
<dbReference type="Gene3D" id="2.20.70.10">
    <property type="match status" value="1"/>
</dbReference>
<dbReference type="Pfam" id="PF14803">
    <property type="entry name" value="Zn_ribbon_Nudix"/>
    <property type="match status" value="1"/>
</dbReference>
<dbReference type="InterPro" id="IPR029401">
    <property type="entry name" value="Nudix_N"/>
</dbReference>
<keyword evidence="3" id="KW-1185">Reference proteome</keyword>
<dbReference type="AlphaFoldDB" id="A0A1X9NJU3"/>
<evidence type="ECO:0000313" key="3">
    <source>
        <dbReference type="Proteomes" id="UP000193450"/>
    </source>
</evidence>
<dbReference type="KEGG" id="osg:BST96_19595"/>
<organism evidence="2 3">
    <name type="scientific">Oceanicoccus sagamiensis</name>
    <dbReference type="NCBI Taxonomy" id="716816"/>
    <lineage>
        <taxon>Bacteria</taxon>
        <taxon>Pseudomonadati</taxon>
        <taxon>Pseudomonadota</taxon>
        <taxon>Gammaproteobacteria</taxon>
        <taxon>Cellvibrionales</taxon>
        <taxon>Spongiibacteraceae</taxon>
        <taxon>Oceanicoccus</taxon>
    </lineage>
</organism>
<dbReference type="InterPro" id="IPR000086">
    <property type="entry name" value="NUDIX_hydrolase_dom"/>
</dbReference>